<organism evidence="1 2">
    <name type="scientific">Dorcoceras hygrometricum</name>
    <dbReference type="NCBI Taxonomy" id="472368"/>
    <lineage>
        <taxon>Eukaryota</taxon>
        <taxon>Viridiplantae</taxon>
        <taxon>Streptophyta</taxon>
        <taxon>Embryophyta</taxon>
        <taxon>Tracheophyta</taxon>
        <taxon>Spermatophyta</taxon>
        <taxon>Magnoliopsida</taxon>
        <taxon>eudicotyledons</taxon>
        <taxon>Gunneridae</taxon>
        <taxon>Pentapetalae</taxon>
        <taxon>asterids</taxon>
        <taxon>lamiids</taxon>
        <taxon>Lamiales</taxon>
        <taxon>Gesneriaceae</taxon>
        <taxon>Didymocarpoideae</taxon>
        <taxon>Trichosporeae</taxon>
        <taxon>Loxocarpinae</taxon>
        <taxon>Dorcoceras</taxon>
    </lineage>
</organism>
<dbReference type="AlphaFoldDB" id="A0A2Z7A1H1"/>
<dbReference type="EMBL" id="KV082292">
    <property type="protein sequence ID" value="KZT76923.1"/>
    <property type="molecule type" value="Genomic_DNA"/>
</dbReference>
<sequence>MRARSLAHCARRWPCPGASFAIVGHTLADQLRAMAAGRWATLDAAAASRGRTLVDRCARWSRRLAQTLHNLPPPSHATGRRWAFSSATMAGMECDACGALVARDARWPRDVALDVVRCRRDFRGGGAADRPPLRRVSGNVVTAGLNSSRVWFGPVPGSP</sequence>
<accession>A0A2Z7A1H1</accession>
<proteinExistence type="predicted"/>
<gene>
    <name evidence="1" type="ORF">F511_46053</name>
</gene>
<reference evidence="1 2" key="1">
    <citation type="journal article" date="2015" name="Proc. Natl. Acad. Sci. U.S.A.">
        <title>The resurrection genome of Boea hygrometrica: A blueprint for survival of dehydration.</title>
        <authorList>
            <person name="Xiao L."/>
            <person name="Yang G."/>
            <person name="Zhang L."/>
            <person name="Yang X."/>
            <person name="Zhao S."/>
            <person name="Ji Z."/>
            <person name="Zhou Q."/>
            <person name="Hu M."/>
            <person name="Wang Y."/>
            <person name="Chen M."/>
            <person name="Xu Y."/>
            <person name="Jin H."/>
            <person name="Xiao X."/>
            <person name="Hu G."/>
            <person name="Bao F."/>
            <person name="Hu Y."/>
            <person name="Wan P."/>
            <person name="Li L."/>
            <person name="Deng X."/>
            <person name="Kuang T."/>
            <person name="Xiang C."/>
            <person name="Zhu J.K."/>
            <person name="Oliver M.J."/>
            <person name="He Y."/>
        </authorList>
    </citation>
    <scope>NUCLEOTIDE SEQUENCE [LARGE SCALE GENOMIC DNA]</scope>
    <source>
        <strain evidence="2">cv. XS01</strain>
    </source>
</reference>
<evidence type="ECO:0000313" key="2">
    <source>
        <dbReference type="Proteomes" id="UP000250235"/>
    </source>
</evidence>
<evidence type="ECO:0000313" key="1">
    <source>
        <dbReference type="EMBL" id="KZT76923.1"/>
    </source>
</evidence>
<name>A0A2Z7A1H1_9LAMI</name>
<dbReference type="Proteomes" id="UP000250235">
    <property type="component" value="Unassembled WGS sequence"/>
</dbReference>
<keyword evidence="2" id="KW-1185">Reference proteome</keyword>
<protein>
    <submittedName>
        <fullName evidence="1">Uncharacterized protein</fullName>
    </submittedName>
</protein>